<dbReference type="Gene3D" id="1.10.287.130">
    <property type="match status" value="1"/>
</dbReference>
<evidence type="ECO:0000259" key="7">
    <source>
        <dbReference type="PROSITE" id="PS50110"/>
    </source>
</evidence>
<dbReference type="OrthoDB" id="7992775at2"/>
<dbReference type="Pfam" id="PF00072">
    <property type="entry name" value="Response_reg"/>
    <property type="match status" value="1"/>
</dbReference>
<name>A0A2U8W9Y9_9HYPH</name>
<dbReference type="Proteomes" id="UP000245926">
    <property type="component" value="Chromosome"/>
</dbReference>
<dbReference type="KEGG" id="mets:DK389_23680"/>
<dbReference type="SMART" id="SM00448">
    <property type="entry name" value="REC"/>
    <property type="match status" value="1"/>
</dbReference>
<reference evidence="9" key="1">
    <citation type="submission" date="2018-05" db="EMBL/GenBank/DDBJ databases">
        <title>Complete Genome Sequence of Methylobacterium sp. 17SD2-17.</title>
        <authorList>
            <person name="Srinivasan S."/>
        </authorList>
    </citation>
    <scope>NUCLEOTIDE SEQUENCE [LARGE SCALE GENOMIC DNA]</scope>
    <source>
        <strain evidence="9">17SD2-17</strain>
    </source>
</reference>
<feature type="modified residue" description="4-aspartylphosphate" evidence="6">
    <location>
        <position position="743"/>
    </location>
</feature>
<dbReference type="EMBL" id="CP029550">
    <property type="protein sequence ID" value="AWN42947.1"/>
    <property type="molecule type" value="Genomic_DNA"/>
</dbReference>
<dbReference type="AlphaFoldDB" id="A0A2U8W9Y9"/>
<dbReference type="EC" id="2.7.13.3" evidence="2"/>
<feature type="domain" description="Response regulatory" evidence="7">
    <location>
        <begin position="693"/>
        <end position="803"/>
    </location>
</feature>
<dbReference type="Gene3D" id="3.40.50.2300">
    <property type="match status" value="1"/>
</dbReference>
<dbReference type="CDD" id="cd00156">
    <property type="entry name" value="REC"/>
    <property type="match status" value="1"/>
</dbReference>
<accession>A0A2U8W9Y9</accession>
<evidence type="ECO:0000256" key="2">
    <source>
        <dbReference type="ARBA" id="ARBA00012438"/>
    </source>
</evidence>
<dbReference type="RefSeq" id="WP_109893272.1">
    <property type="nucleotide sequence ID" value="NZ_CP029550.1"/>
</dbReference>
<evidence type="ECO:0000256" key="5">
    <source>
        <dbReference type="ARBA" id="ARBA00023163"/>
    </source>
</evidence>
<keyword evidence="4" id="KW-0805">Transcription regulation</keyword>
<evidence type="ECO:0000256" key="1">
    <source>
        <dbReference type="ARBA" id="ARBA00000085"/>
    </source>
</evidence>
<evidence type="ECO:0000256" key="4">
    <source>
        <dbReference type="ARBA" id="ARBA00023015"/>
    </source>
</evidence>
<dbReference type="InterPro" id="IPR001789">
    <property type="entry name" value="Sig_transdc_resp-reg_receiver"/>
</dbReference>
<dbReference type="SUPFAM" id="SSF52172">
    <property type="entry name" value="CheY-like"/>
    <property type="match status" value="1"/>
</dbReference>
<dbReference type="InterPro" id="IPR050595">
    <property type="entry name" value="Bact_response_regulator"/>
</dbReference>
<evidence type="ECO:0000256" key="3">
    <source>
        <dbReference type="ARBA" id="ARBA00022553"/>
    </source>
</evidence>
<keyword evidence="3 6" id="KW-0597">Phosphoprotein</keyword>
<comment type="catalytic activity">
    <reaction evidence="1">
        <text>ATP + protein L-histidine = ADP + protein N-phospho-L-histidine.</text>
        <dbReference type="EC" id="2.7.13.3"/>
    </reaction>
</comment>
<dbReference type="GO" id="GO:0000155">
    <property type="term" value="F:phosphorelay sensor kinase activity"/>
    <property type="evidence" value="ECO:0007669"/>
    <property type="project" value="InterPro"/>
</dbReference>
<dbReference type="PANTHER" id="PTHR44591">
    <property type="entry name" value="STRESS RESPONSE REGULATOR PROTEIN 1"/>
    <property type="match status" value="1"/>
</dbReference>
<protein>
    <recommendedName>
        <fullName evidence="2">histidine kinase</fullName>
        <ecNumber evidence="2">2.7.13.3</ecNumber>
    </recommendedName>
</protein>
<dbReference type="SMART" id="SM00388">
    <property type="entry name" value="HisKA"/>
    <property type="match status" value="1"/>
</dbReference>
<gene>
    <name evidence="8" type="ORF">DK389_23680</name>
</gene>
<dbReference type="InterPro" id="IPR003661">
    <property type="entry name" value="HisK_dim/P_dom"/>
</dbReference>
<dbReference type="PROSITE" id="PS50110">
    <property type="entry name" value="RESPONSE_REGULATORY"/>
    <property type="match status" value="1"/>
</dbReference>
<evidence type="ECO:0000313" key="8">
    <source>
        <dbReference type="EMBL" id="AWN42947.1"/>
    </source>
</evidence>
<evidence type="ECO:0000313" key="9">
    <source>
        <dbReference type="Proteomes" id="UP000245926"/>
    </source>
</evidence>
<organism evidence="8 9">
    <name type="scientific">Methylobacterium durans</name>
    <dbReference type="NCBI Taxonomy" id="2202825"/>
    <lineage>
        <taxon>Bacteria</taxon>
        <taxon>Pseudomonadati</taxon>
        <taxon>Pseudomonadota</taxon>
        <taxon>Alphaproteobacteria</taxon>
        <taxon>Hyphomicrobiales</taxon>
        <taxon>Methylobacteriaceae</taxon>
        <taxon>Methylobacterium</taxon>
    </lineage>
</organism>
<keyword evidence="9" id="KW-1185">Reference proteome</keyword>
<dbReference type="InterPro" id="IPR011006">
    <property type="entry name" value="CheY-like_superfamily"/>
</dbReference>
<keyword evidence="5" id="KW-0804">Transcription</keyword>
<proteinExistence type="predicted"/>
<dbReference type="PANTHER" id="PTHR44591:SF3">
    <property type="entry name" value="RESPONSE REGULATORY DOMAIN-CONTAINING PROTEIN"/>
    <property type="match status" value="1"/>
</dbReference>
<evidence type="ECO:0000256" key="6">
    <source>
        <dbReference type="PROSITE-ProRule" id="PRU00169"/>
    </source>
</evidence>
<sequence>MLDSVRIPLKVLNAVQTAGVAAVAIWLASLGLGDARVDIGEPQRTALAASRAFSEAVDDGLNTLVSDVRGAALLLRPDDPGLSDPSRSALLRDWIALNPAYRSILLVAPSGEVRAADLGHLAGMTLAREPWLGRVRNAQIALATAADGAGSAFEVALALGVPGRSDRLLLRVDATFFSRIEERVRRALDLPASVAFLVTAADGRALAGISAAEGGAQASASTPTRGFRDLGSPGWLVTARAEGAPGAGGRSGAPWLALALVLAAAGIGYALGGRMARPLRDLVARSGADDAGTGSPVSEIDAVARFVAGRAQSSDSLLARAGTGIDRVRGRLQTFEAMSGWTYWEVDPQTRRVIWSDRDLVGAPACLDRTAEWSDLTGRIDPDDHALLELTLTAALAADGPHDMVLRTRPSGSAGCRRVLVRFLRSGEPASGPLRLHALSRELPEGEAPGQDLAASANERRRSLVLRRVTDGIVHDVNDVLTVMLVNLGVLRRRHRLDGEQMRLVDGALAGALRGSALTRRMLSLVRGEAESLAACDLAATVAAVLPFLQSNVLQGTPVIDRVPSDLPRVLCSDRFLEVMLLNVAFHFRDLGLDGFAIGAAEHEGRPAPDLDLPPRAYIRVLLASGRPRPGTRPRPASTRALEAASRLIAEAGGGWRLVADGTGEAAFLAEIWLPAAVRGAAAEPAAWQPSLRILLVESDGLVRASLAEALGDLGHTVVQAASGDHALALLAESAAYDAMIADQSMPVMTGLQLAATVVERHPGIRIILASPHGQLPVAARRFLQLDKPFRQEDLAAILAEAAIPEARAA</sequence>